<gene>
    <name evidence="2" type="ORF">SAMN05421810_102355</name>
</gene>
<dbReference type="STRING" id="587909.SAMN05421810_102355"/>
<sequence length="278" mass="30099">MRVATAQLPGGDGGDGGDDSDDSDDRVFTTGDAVIVLDGASAFLPVPVPAATYADVLGKRLRDLLNAGPDRGLRDVLADGIAHTATVLGLSPGDSPSSTVTIVRQRDDDVDVLILGDNLVVLPDEVLTDDRMDQLDLPPRRRYRERLADGHGYDEEHQATVREQQVQQAERRNRPGGYWIAEADPAAAEHAILTRRPVREAPWAVLATDGAYNTMDYLGLDDWTVLAHADATDLADALRQCDTWEAHGDPTGQALPRPKRHDDKTLAAVLFGPDPYGR</sequence>
<keyword evidence="3" id="KW-1185">Reference proteome</keyword>
<dbReference type="SUPFAM" id="SSF81606">
    <property type="entry name" value="PP2C-like"/>
    <property type="match status" value="1"/>
</dbReference>
<evidence type="ECO:0008006" key="4">
    <source>
        <dbReference type="Google" id="ProtNLM"/>
    </source>
</evidence>
<evidence type="ECO:0000313" key="3">
    <source>
        <dbReference type="Proteomes" id="UP000198727"/>
    </source>
</evidence>
<evidence type="ECO:0000313" key="2">
    <source>
        <dbReference type="EMBL" id="SFP35918.1"/>
    </source>
</evidence>
<dbReference type="OrthoDB" id="3190646at2"/>
<protein>
    <recommendedName>
        <fullName evidence="4">Protein phosphatase 2C</fullName>
    </recommendedName>
</protein>
<accession>A0A1I5PP88</accession>
<organism evidence="2 3">
    <name type="scientific">Amycolatopsis arida</name>
    <dbReference type="NCBI Taxonomy" id="587909"/>
    <lineage>
        <taxon>Bacteria</taxon>
        <taxon>Bacillati</taxon>
        <taxon>Actinomycetota</taxon>
        <taxon>Actinomycetes</taxon>
        <taxon>Pseudonocardiales</taxon>
        <taxon>Pseudonocardiaceae</taxon>
        <taxon>Amycolatopsis</taxon>
    </lineage>
</organism>
<dbReference type="RefSeq" id="WP_092529134.1">
    <property type="nucleotide sequence ID" value="NZ_FOWW01000002.1"/>
</dbReference>
<dbReference type="EMBL" id="FOWW01000002">
    <property type="protein sequence ID" value="SFP35918.1"/>
    <property type="molecule type" value="Genomic_DNA"/>
</dbReference>
<dbReference type="AlphaFoldDB" id="A0A1I5PP88"/>
<evidence type="ECO:0000256" key="1">
    <source>
        <dbReference type="SAM" id="MobiDB-lite"/>
    </source>
</evidence>
<dbReference type="InterPro" id="IPR036457">
    <property type="entry name" value="PPM-type-like_dom_sf"/>
</dbReference>
<proteinExistence type="predicted"/>
<feature type="region of interest" description="Disordered" evidence="1">
    <location>
        <begin position="1"/>
        <end position="25"/>
    </location>
</feature>
<dbReference type="Proteomes" id="UP000198727">
    <property type="component" value="Unassembled WGS sequence"/>
</dbReference>
<name>A0A1I5PP88_9PSEU</name>
<feature type="compositionally biased region" description="Acidic residues" evidence="1">
    <location>
        <begin position="15"/>
        <end position="24"/>
    </location>
</feature>
<reference evidence="3" key="1">
    <citation type="submission" date="2016-10" db="EMBL/GenBank/DDBJ databases">
        <authorList>
            <person name="Varghese N."/>
            <person name="Submissions S."/>
        </authorList>
    </citation>
    <scope>NUCLEOTIDE SEQUENCE [LARGE SCALE GENOMIC DNA]</scope>
    <source>
        <strain evidence="3">CGMCC 4.5579</strain>
    </source>
</reference>